<dbReference type="RefSeq" id="XP_045957766.1">
    <property type="nucleotide sequence ID" value="XM_046103130.1"/>
</dbReference>
<dbReference type="EMBL" id="JAGPXC010000005">
    <property type="protein sequence ID" value="KAH6653489.1"/>
    <property type="molecule type" value="Genomic_DNA"/>
</dbReference>
<dbReference type="GeneID" id="70132022"/>
<comment type="caution">
    <text evidence="3">The sequence shown here is derived from an EMBL/GenBank/DDBJ whole genome shotgun (WGS) entry which is preliminary data.</text>
</comment>
<feature type="region of interest" description="Disordered" evidence="1">
    <location>
        <begin position="100"/>
        <end position="127"/>
    </location>
</feature>
<keyword evidence="4" id="KW-1185">Reference proteome</keyword>
<feature type="chain" id="PRO_5040383280" evidence="2">
    <location>
        <begin position="32"/>
        <end position="127"/>
    </location>
</feature>
<name>A0A9P8UJZ5_9PEZI</name>
<dbReference type="Proteomes" id="UP000758603">
    <property type="component" value="Unassembled WGS sequence"/>
</dbReference>
<organism evidence="3 4">
    <name type="scientific">Truncatella angustata</name>
    <dbReference type="NCBI Taxonomy" id="152316"/>
    <lineage>
        <taxon>Eukaryota</taxon>
        <taxon>Fungi</taxon>
        <taxon>Dikarya</taxon>
        <taxon>Ascomycota</taxon>
        <taxon>Pezizomycotina</taxon>
        <taxon>Sordariomycetes</taxon>
        <taxon>Xylariomycetidae</taxon>
        <taxon>Amphisphaeriales</taxon>
        <taxon>Sporocadaceae</taxon>
        <taxon>Truncatella</taxon>
    </lineage>
</organism>
<dbReference type="AlphaFoldDB" id="A0A9P8UJZ5"/>
<feature type="signal peptide" evidence="2">
    <location>
        <begin position="1"/>
        <end position="31"/>
    </location>
</feature>
<sequence>KTRLLYSLLDYLLRLCIGSVILSRLPNRVSARTNRFVASTTDRLQRPSSLAGTQEWTSATPVKVPARITSGRQHVSKKSGRFRLYSLCLGSGSGREMRKTITSHASQSPTRVAAHAWDPKEQKTERD</sequence>
<evidence type="ECO:0000313" key="4">
    <source>
        <dbReference type="Proteomes" id="UP000758603"/>
    </source>
</evidence>
<feature type="compositionally biased region" description="Polar residues" evidence="1">
    <location>
        <begin position="100"/>
        <end position="110"/>
    </location>
</feature>
<proteinExistence type="predicted"/>
<feature type="non-terminal residue" evidence="3">
    <location>
        <position position="1"/>
    </location>
</feature>
<evidence type="ECO:0000256" key="1">
    <source>
        <dbReference type="SAM" id="MobiDB-lite"/>
    </source>
</evidence>
<accession>A0A9P8UJZ5</accession>
<protein>
    <submittedName>
        <fullName evidence="3">Uncharacterized protein</fullName>
    </submittedName>
</protein>
<dbReference type="OrthoDB" id="5267509at2759"/>
<evidence type="ECO:0000256" key="2">
    <source>
        <dbReference type="SAM" id="SignalP"/>
    </source>
</evidence>
<reference evidence="3" key="1">
    <citation type="journal article" date="2021" name="Nat. Commun.">
        <title>Genetic determinants of endophytism in the Arabidopsis root mycobiome.</title>
        <authorList>
            <person name="Mesny F."/>
            <person name="Miyauchi S."/>
            <person name="Thiergart T."/>
            <person name="Pickel B."/>
            <person name="Atanasova L."/>
            <person name="Karlsson M."/>
            <person name="Huettel B."/>
            <person name="Barry K.W."/>
            <person name="Haridas S."/>
            <person name="Chen C."/>
            <person name="Bauer D."/>
            <person name="Andreopoulos W."/>
            <person name="Pangilinan J."/>
            <person name="LaButti K."/>
            <person name="Riley R."/>
            <person name="Lipzen A."/>
            <person name="Clum A."/>
            <person name="Drula E."/>
            <person name="Henrissat B."/>
            <person name="Kohler A."/>
            <person name="Grigoriev I.V."/>
            <person name="Martin F.M."/>
            <person name="Hacquard S."/>
        </authorList>
    </citation>
    <scope>NUCLEOTIDE SEQUENCE</scope>
    <source>
        <strain evidence="3">MPI-SDFR-AT-0073</strain>
    </source>
</reference>
<evidence type="ECO:0000313" key="3">
    <source>
        <dbReference type="EMBL" id="KAH6653489.1"/>
    </source>
</evidence>
<feature type="compositionally biased region" description="Basic and acidic residues" evidence="1">
    <location>
        <begin position="117"/>
        <end position="127"/>
    </location>
</feature>
<gene>
    <name evidence="3" type="ORF">BKA67DRAFT_569900</name>
</gene>
<keyword evidence="2" id="KW-0732">Signal</keyword>